<dbReference type="Pfam" id="PF13884">
    <property type="entry name" value="Peptidase_S74"/>
    <property type="match status" value="1"/>
</dbReference>
<dbReference type="AlphaFoldDB" id="A0A2I6S3K8"/>
<feature type="signal peptide" evidence="3">
    <location>
        <begin position="1"/>
        <end position="50"/>
    </location>
</feature>
<feature type="chain" id="PRO_5014382198" description="Peptidase S74 domain-containing protein" evidence="3">
    <location>
        <begin position="51"/>
        <end position="312"/>
    </location>
</feature>
<sequence length="312" mass="32630">MNTPSPFTQTRQESPMHTHARGPRCRKSSRLTLQACLALAGTLAAGSALAANGPGIVYGPAGAGAGVAAIPSLGGVAMMLLGAFMLFVFWRMHRNGNFPGGRFMAIALVSGAIASGMGGAKLVSDAVADSHSPFWDREFDDPTGGFVPLVLNQDEEFDWGGIPPEFYFCVRNTSGVPVRIDVMQEAVGDDRCLLVNPTSAGPDAIVAQGASAPELPECSAGLVIEPGQGCGAKAGNAGNASDLRLKTDIVQVGVAANGLPLYEFRYLDGATRYRGVMAQDVLQHTPAAVRMRADGYMAVDYGMLGLEMQPVR</sequence>
<feature type="compositionally biased region" description="Polar residues" evidence="1">
    <location>
        <begin position="1"/>
        <end position="15"/>
    </location>
</feature>
<evidence type="ECO:0000259" key="4">
    <source>
        <dbReference type="Pfam" id="PF13884"/>
    </source>
</evidence>
<keyword evidence="3" id="KW-0732">Signal</keyword>
<evidence type="ECO:0000256" key="3">
    <source>
        <dbReference type="SAM" id="SignalP"/>
    </source>
</evidence>
<feature type="region of interest" description="Disordered" evidence="1">
    <location>
        <begin position="1"/>
        <end position="24"/>
    </location>
</feature>
<reference evidence="5 6" key="1">
    <citation type="submission" date="2018-01" db="EMBL/GenBank/DDBJ databases">
        <authorList>
            <person name="Fu G.-Y."/>
        </authorList>
    </citation>
    <scope>NUCLEOTIDE SEQUENCE [LARGE SCALE GENOMIC DNA]</scope>
    <source>
        <strain evidence="5 6">SY39</strain>
    </source>
</reference>
<feature type="domain" description="Peptidase S74" evidence="4">
    <location>
        <begin position="241"/>
        <end position="290"/>
    </location>
</feature>
<evidence type="ECO:0000256" key="1">
    <source>
        <dbReference type="SAM" id="MobiDB-lite"/>
    </source>
</evidence>
<dbReference type="InterPro" id="IPR030392">
    <property type="entry name" value="S74_ICA"/>
</dbReference>
<evidence type="ECO:0000313" key="6">
    <source>
        <dbReference type="Proteomes" id="UP000242205"/>
    </source>
</evidence>
<dbReference type="OrthoDB" id="7226450at2"/>
<protein>
    <recommendedName>
        <fullName evidence="4">Peptidase S74 domain-containing protein</fullName>
    </recommendedName>
</protein>
<keyword evidence="6" id="KW-1185">Reference proteome</keyword>
<proteinExistence type="predicted"/>
<dbReference type="KEGG" id="atw:C0099_02180"/>
<dbReference type="EMBL" id="CP025682">
    <property type="protein sequence ID" value="AUN93850.1"/>
    <property type="molecule type" value="Genomic_DNA"/>
</dbReference>
<feature type="transmembrane region" description="Helical" evidence="2">
    <location>
        <begin position="102"/>
        <end position="123"/>
    </location>
</feature>
<accession>A0A2I6S3K8</accession>
<keyword evidence="2" id="KW-0812">Transmembrane</keyword>
<gene>
    <name evidence="5" type="ORF">C0099_02180</name>
</gene>
<dbReference type="NCBIfam" id="NF033207">
    <property type="entry name" value="midcut_by_XrtH"/>
    <property type="match status" value="1"/>
</dbReference>
<organism evidence="5 6">
    <name type="scientific">Pseudazoarcus pumilus</name>
    <dbReference type="NCBI Taxonomy" id="2067960"/>
    <lineage>
        <taxon>Bacteria</taxon>
        <taxon>Pseudomonadati</taxon>
        <taxon>Pseudomonadota</taxon>
        <taxon>Betaproteobacteria</taxon>
        <taxon>Rhodocyclales</taxon>
        <taxon>Zoogloeaceae</taxon>
        <taxon>Pseudazoarcus</taxon>
    </lineage>
</organism>
<evidence type="ECO:0000256" key="2">
    <source>
        <dbReference type="SAM" id="Phobius"/>
    </source>
</evidence>
<keyword evidence="2" id="KW-0472">Membrane</keyword>
<dbReference type="Proteomes" id="UP000242205">
    <property type="component" value="Chromosome"/>
</dbReference>
<name>A0A2I6S3K8_9RHOO</name>
<evidence type="ECO:0000313" key="5">
    <source>
        <dbReference type="EMBL" id="AUN93850.1"/>
    </source>
</evidence>
<keyword evidence="2" id="KW-1133">Transmembrane helix</keyword>
<feature type="transmembrane region" description="Helical" evidence="2">
    <location>
        <begin position="66"/>
        <end position="90"/>
    </location>
</feature>